<keyword evidence="3" id="KW-1185">Reference proteome</keyword>
<protein>
    <submittedName>
        <fullName evidence="2">Uncharacterized protein</fullName>
    </submittedName>
</protein>
<dbReference type="AlphaFoldDB" id="A0A1E3PZS9"/>
<proteinExistence type="predicted"/>
<dbReference type="OrthoDB" id="76567at2759"/>
<name>A0A1E3PZS9_LIPST</name>
<organism evidence="2 3">
    <name type="scientific">Lipomyces starkeyi NRRL Y-11557</name>
    <dbReference type="NCBI Taxonomy" id="675824"/>
    <lineage>
        <taxon>Eukaryota</taxon>
        <taxon>Fungi</taxon>
        <taxon>Dikarya</taxon>
        <taxon>Ascomycota</taxon>
        <taxon>Saccharomycotina</taxon>
        <taxon>Lipomycetes</taxon>
        <taxon>Lipomycetales</taxon>
        <taxon>Lipomycetaceae</taxon>
        <taxon>Lipomyces</taxon>
    </lineage>
</organism>
<sequence>MRREQIHLTADESLSSSNSPRILVNDGRSRYHMEPDGVIFFQTKRSLDYKVVVEIGISQTLDGLLEKARKWIFGKKCKVVFLLGFNEKSRYSAPPRHIFMGSREVDEQVEEMRLQWEAQDHSEFGPVVLQGHTWLDNICEGFIEVVRLNPHSDGRDASDALFRRSYDLINQGMNESSGVARSVGELRLDELIPRESLGNEAAGDIVIDFFDADDFMSIVRRAMINTAVDRFENAIKIV</sequence>
<feature type="compositionally biased region" description="Basic and acidic residues" evidence="1">
    <location>
        <begin position="1"/>
        <end position="10"/>
    </location>
</feature>
<reference evidence="2 3" key="1">
    <citation type="journal article" date="2016" name="Proc. Natl. Acad. Sci. U.S.A.">
        <title>Comparative genomics of biotechnologically important yeasts.</title>
        <authorList>
            <person name="Riley R."/>
            <person name="Haridas S."/>
            <person name="Wolfe K.H."/>
            <person name="Lopes M.R."/>
            <person name="Hittinger C.T."/>
            <person name="Goeker M."/>
            <person name="Salamov A.A."/>
            <person name="Wisecaver J.H."/>
            <person name="Long T.M."/>
            <person name="Calvey C.H."/>
            <person name="Aerts A.L."/>
            <person name="Barry K.W."/>
            <person name="Choi C."/>
            <person name="Clum A."/>
            <person name="Coughlan A.Y."/>
            <person name="Deshpande S."/>
            <person name="Douglass A.P."/>
            <person name="Hanson S.J."/>
            <person name="Klenk H.-P."/>
            <person name="LaButti K.M."/>
            <person name="Lapidus A."/>
            <person name="Lindquist E.A."/>
            <person name="Lipzen A.M."/>
            <person name="Meier-Kolthoff J.P."/>
            <person name="Ohm R.A."/>
            <person name="Otillar R.P."/>
            <person name="Pangilinan J.L."/>
            <person name="Peng Y."/>
            <person name="Rokas A."/>
            <person name="Rosa C.A."/>
            <person name="Scheuner C."/>
            <person name="Sibirny A.A."/>
            <person name="Slot J.C."/>
            <person name="Stielow J.B."/>
            <person name="Sun H."/>
            <person name="Kurtzman C.P."/>
            <person name="Blackwell M."/>
            <person name="Grigoriev I.V."/>
            <person name="Jeffries T.W."/>
        </authorList>
    </citation>
    <scope>NUCLEOTIDE SEQUENCE [LARGE SCALE GENOMIC DNA]</scope>
    <source>
        <strain evidence="2 3">NRRL Y-11557</strain>
    </source>
</reference>
<dbReference type="EMBL" id="KV454300">
    <property type="protein sequence ID" value="ODQ70297.1"/>
    <property type="molecule type" value="Genomic_DNA"/>
</dbReference>
<feature type="region of interest" description="Disordered" evidence="1">
    <location>
        <begin position="1"/>
        <end position="21"/>
    </location>
</feature>
<evidence type="ECO:0000256" key="1">
    <source>
        <dbReference type="SAM" id="MobiDB-lite"/>
    </source>
</evidence>
<accession>A0A1E3PZS9</accession>
<dbReference type="Proteomes" id="UP000094385">
    <property type="component" value="Unassembled WGS sequence"/>
</dbReference>
<evidence type="ECO:0000313" key="3">
    <source>
        <dbReference type="Proteomes" id="UP000094385"/>
    </source>
</evidence>
<evidence type="ECO:0000313" key="2">
    <source>
        <dbReference type="EMBL" id="ODQ70297.1"/>
    </source>
</evidence>
<gene>
    <name evidence="2" type="ORF">LIPSTDRAFT_164133</name>
</gene>